<comment type="caution">
    <text evidence="2">The sequence shown here is derived from an EMBL/GenBank/DDBJ whole genome shotgun (WGS) entry which is preliminary data.</text>
</comment>
<evidence type="ECO:0000259" key="1">
    <source>
        <dbReference type="Pfam" id="PF01243"/>
    </source>
</evidence>
<dbReference type="AlphaFoldDB" id="A0A9D2M6D5"/>
<reference evidence="2" key="2">
    <citation type="submission" date="2021-04" db="EMBL/GenBank/DDBJ databases">
        <authorList>
            <person name="Gilroy R."/>
        </authorList>
    </citation>
    <scope>NUCLEOTIDE SEQUENCE</scope>
    <source>
        <strain evidence="2">ChiBcec8-13705</strain>
    </source>
</reference>
<name>A0A9D2M6D5_9FIRM</name>
<protein>
    <submittedName>
        <fullName evidence="2">Pyridoxamine 5'-phosphate oxidase family protein</fullName>
    </submittedName>
</protein>
<feature type="domain" description="Pyridoxamine 5'-phosphate oxidase N-terminal" evidence="1">
    <location>
        <begin position="13"/>
        <end position="114"/>
    </location>
</feature>
<proteinExistence type="predicted"/>
<gene>
    <name evidence="2" type="ORF">H9945_05345</name>
</gene>
<dbReference type="EMBL" id="DWYG01000082">
    <property type="protein sequence ID" value="HJB41907.1"/>
    <property type="molecule type" value="Genomic_DNA"/>
</dbReference>
<accession>A0A9D2M6D5</accession>
<dbReference type="InterPro" id="IPR011576">
    <property type="entry name" value="Pyridox_Oxase_N"/>
</dbReference>
<dbReference type="InterPro" id="IPR012349">
    <property type="entry name" value="Split_barrel_FMN-bd"/>
</dbReference>
<dbReference type="SUPFAM" id="SSF50475">
    <property type="entry name" value="FMN-binding split barrel"/>
    <property type="match status" value="1"/>
</dbReference>
<organism evidence="2 3">
    <name type="scientific">Candidatus Gemmiger avicola</name>
    <dbReference type="NCBI Taxonomy" id="2838605"/>
    <lineage>
        <taxon>Bacteria</taxon>
        <taxon>Bacillati</taxon>
        <taxon>Bacillota</taxon>
        <taxon>Clostridia</taxon>
        <taxon>Eubacteriales</taxon>
        <taxon>Gemmiger</taxon>
    </lineage>
</organism>
<evidence type="ECO:0000313" key="2">
    <source>
        <dbReference type="EMBL" id="HJB41907.1"/>
    </source>
</evidence>
<dbReference type="Proteomes" id="UP000886803">
    <property type="component" value="Unassembled WGS sequence"/>
</dbReference>
<sequence length="138" mass="15514">MKKWSQAAEQIMAERFGKDTVIALATDEGGRPYVRYVNAYYENGAFYVITHALSNKMRQIRGNPVVAIAGDWFTAHGESVNLGHIGKEENRAMADTLKHVFASWIDNGHTDFSDKNTILLRIEVTDGLLLSHGTRYEL</sequence>
<dbReference type="Pfam" id="PF01243">
    <property type="entry name" value="PNPOx_N"/>
    <property type="match status" value="1"/>
</dbReference>
<evidence type="ECO:0000313" key="3">
    <source>
        <dbReference type="Proteomes" id="UP000886803"/>
    </source>
</evidence>
<dbReference type="Gene3D" id="2.30.110.10">
    <property type="entry name" value="Electron Transport, Fmn-binding Protein, Chain A"/>
    <property type="match status" value="1"/>
</dbReference>
<reference evidence="2" key="1">
    <citation type="journal article" date="2021" name="PeerJ">
        <title>Extensive microbial diversity within the chicken gut microbiome revealed by metagenomics and culture.</title>
        <authorList>
            <person name="Gilroy R."/>
            <person name="Ravi A."/>
            <person name="Getino M."/>
            <person name="Pursley I."/>
            <person name="Horton D.L."/>
            <person name="Alikhan N.F."/>
            <person name="Baker D."/>
            <person name="Gharbi K."/>
            <person name="Hall N."/>
            <person name="Watson M."/>
            <person name="Adriaenssens E.M."/>
            <person name="Foster-Nyarko E."/>
            <person name="Jarju S."/>
            <person name="Secka A."/>
            <person name="Antonio M."/>
            <person name="Oren A."/>
            <person name="Chaudhuri R.R."/>
            <person name="La Ragione R."/>
            <person name="Hildebrand F."/>
            <person name="Pallen M.J."/>
        </authorList>
    </citation>
    <scope>NUCLEOTIDE SEQUENCE</scope>
    <source>
        <strain evidence="2">ChiBcec8-13705</strain>
    </source>
</reference>